<feature type="chain" id="PRO_5046754674" evidence="1">
    <location>
        <begin position="21"/>
        <end position="654"/>
    </location>
</feature>
<gene>
    <name evidence="3" type="ORF">ACFSAG_14005</name>
</gene>
<organism evidence="3 4">
    <name type="scientific">Sphingorhabdus buctiana</name>
    <dbReference type="NCBI Taxonomy" id="1508805"/>
    <lineage>
        <taxon>Bacteria</taxon>
        <taxon>Pseudomonadati</taxon>
        <taxon>Pseudomonadota</taxon>
        <taxon>Alphaproteobacteria</taxon>
        <taxon>Sphingomonadales</taxon>
        <taxon>Sphingomonadaceae</taxon>
        <taxon>Sphingorhabdus</taxon>
    </lineage>
</organism>
<dbReference type="InterPro" id="IPR029030">
    <property type="entry name" value="Caspase-like_dom_sf"/>
</dbReference>
<dbReference type="PANTHER" id="PTHR48104">
    <property type="entry name" value="METACASPASE-4"/>
    <property type="match status" value="1"/>
</dbReference>
<feature type="domain" description="Peptidase C14 caspase" evidence="2">
    <location>
        <begin position="26"/>
        <end position="294"/>
    </location>
</feature>
<proteinExistence type="predicted"/>
<dbReference type="EMBL" id="JBHUEL010000011">
    <property type="protein sequence ID" value="MFD1767958.1"/>
    <property type="molecule type" value="Genomic_DNA"/>
</dbReference>
<dbReference type="InterPro" id="IPR050452">
    <property type="entry name" value="Metacaspase"/>
</dbReference>
<accession>A0ABW4MG31</accession>
<dbReference type="Pfam" id="PF00656">
    <property type="entry name" value="Peptidase_C14"/>
    <property type="match status" value="1"/>
</dbReference>
<evidence type="ECO:0000256" key="1">
    <source>
        <dbReference type="SAM" id="SignalP"/>
    </source>
</evidence>
<comment type="caution">
    <text evidence="3">The sequence shown here is derived from an EMBL/GenBank/DDBJ whole genome shotgun (WGS) entry which is preliminary data.</text>
</comment>
<keyword evidence="1" id="KW-0732">Signal</keyword>
<dbReference type="Proteomes" id="UP001597215">
    <property type="component" value="Unassembled WGS sequence"/>
</dbReference>
<sequence>MKFLGFLLLLVAALPVPAHAQQIRTLFVGIDSYQFSSAPGRKAAFKDLKGAVNDSLRFKKALAQLHGLELDPLSEDVVSPENCKGETTNSITLVNFCAKRDAILGALETLIARSAPQDTVLFYFAGHGSQYPSDSLFDQASGFNGTILPSDAREPGSIAKGDILDIELKAIKDKAAAAGIRFVTIFDSCNSGTATRDGASGESRNVPMLTVRPPVRGGVPTPVGPGGGYWVHLAAAQDGEQAQEIPAGSVGKREGVFTTALIEAMFAMPGATFGDLIREVRTRVALGGLITQTPVGEGQLTASLGSAARPKALFEAKLVEGEMQLQAGRLTGIVEGSRFNLFPSQAQAVAINAKPLATATVTDVEDYVAKLALDAAHPNLGTDLVAVETMRGVGKLKLRIANIVKKETERAKVQLALDALPFFGGGKSPVQAQIGSHPEKKGEAVLFAVDGTQIGELGPVDAPEFAEKLSSKLRKILRVQQLLDLRTENGAAQSAIRFCVDDQEYAAPSDGCPPMEKRQMRLLKRDAQAIVTVNNESDKPLYFYVFGIDPTFGVALVLPRPGDVDPAVAPLQPYRNVHDPVVPLAKGTYRFVTIATERPINAAALEQDGTNSRSVVGCASPLERLLCDAQKGVRGASVPRAGDWKAIVETVIVE</sequence>
<evidence type="ECO:0000313" key="3">
    <source>
        <dbReference type="EMBL" id="MFD1767958.1"/>
    </source>
</evidence>
<name>A0ABW4MG31_9SPHN</name>
<dbReference type="Gene3D" id="3.40.50.1460">
    <property type="match status" value="1"/>
</dbReference>
<evidence type="ECO:0000259" key="2">
    <source>
        <dbReference type="Pfam" id="PF00656"/>
    </source>
</evidence>
<dbReference type="SUPFAM" id="SSF52129">
    <property type="entry name" value="Caspase-like"/>
    <property type="match status" value="1"/>
</dbReference>
<dbReference type="PANTHER" id="PTHR48104:SF30">
    <property type="entry name" value="METACASPASE-1"/>
    <property type="match status" value="1"/>
</dbReference>
<keyword evidence="4" id="KW-1185">Reference proteome</keyword>
<protein>
    <submittedName>
        <fullName evidence="3">Caspase domain-containing protein</fullName>
    </submittedName>
</protein>
<feature type="signal peptide" evidence="1">
    <location>
        <begin position="1"/>
        <end position="20"/>
    </location>
</feature>
<reference evidence="4" key="1">
    <citation type="journal article" date="2019" name="Int. J. Syst. Evol. Microbiol.">
        <title>The Global Catalogue of Microorganisms (GCM) 10K type strain sequencing project: providing services to taxonomists for standard genome sequencing and annotation.</title>
        <authorList>
            <consortium name="The Broad Institute Genomics Platform"/>
            <consortium name="The Broad Institute Genome Sequencing Center for Infectious Disease"/>
            <person name="Wu L."/>
            <person name="Ma J."/>
        </authorList>
    </citation>
    <scope>NUCLEOTIDE SEQUENCE [LARGE SCALE GENOMIC DNA]</scope>
    <source>
        <strain evidence="4">CGMCC 1.12449</strain>
    </source>
</reference>
<dbReference type="InterPro" id="IPR011600">
    <property type="entry name" value="Pept_C14_caspase"/>
</dbReference>
<dbReference type="RefSeq" id="WP_381516034.1">
    <property type="nucleotide sequence ID" value="NZ_JBHUEL010000011.1"/>
</dbReference>
<evidence type="ECO:0000313" key="4">
    <source>
        <dbReference type="Proteomes" id="UP001597215"/>
    </source>
</evidence>